<dbReference type="EMBL" id="JAULJE010000008">
    <property type="protein sequence ID" value="KAK1340225.1"/>
    <property type="molecule type" value="Genomic_DNA"/>
</dbReference>
<keyword evidence="6" id="KW-1185">Reference proteome</keyword>
<dbReference type="AlphaFoldDB" id="A0AA40HZJ4"/>
<dbReference type="Gene3D" id="3.30.1550.10">
    <property type="entry name" value="Ribosomal protein L11/L12, N-terminal domain"/>
    <property type="match status" value="1"/>
</dbReference>
<reference evidence="5" key="1">
    <citation type="submission" date="2023-06" db="EMBL/GenBank/DDBJ databases">
        <title>Reference genome for the Northern bat (Eptesicus nilssonii), a most northern bat species.</title>
        <authorList>
            <person name="Laine V.N."/>
            <person name="Pulliainen A.T."/>
            <person name="Lilley T.M."/>
        </authorList>
    </citation>
    <scope>NUCLEOTIDE SEQUENCE</scope>
    <source>
        <strain evidence="5">BLF_Eptnil</strain>
        <tissue evidence="5">Kidney</tissue>
    </source>
</reference>
<evidence type="ECO:0000256" key="4">
    <source>
        <dbReference type="SAM" id="MobiDB-lite"/>
    </source>
</evidence>
<feature type="region of interest" description="Disordered" evidence="4">
    <location>
        <begin position="454"/>
        <end position="474"/>
    </location>
</feature>
<dbReference type="GO" id="GO:1990904">
    <property type="term" value="C:ribonucleoprotein complex"/>
    <property type="evidence" value="ECO:0007669"/>
    <property type="project" value="UniProtKB-KW"/>
</dbReference>
<feature type="compositionally biased region" description="Basic and acidic residues" evidence="4">
    <location>
        <begin position="100"/>
        <end position="117"/>
    </location>
</feature>
<feature type="region of interest" description="Disordered" evidence="4">
    <location>
        <begin position="147"/>
        <end position="336"/>
    </location>
</feature>
<feature type="region of interest" description="Disordered" evidence="4">
    <location>
        <begin position="624"/>
        <end position="665"/>
    </location>
</feature>
<protein>
    <submittedName>
        <fullName evidence="5">Uncharacterized protein</fullName>
    </submittedName>
</protein>
<feature type="non-terminal residue" evidence="5">
    <location>
        <position position="665"/>
    </location>
</feature>
<feature type="compositionally biased region" description="Low complexity" evidence="4">
    <location>
        <begin position="317"/>
        <end position="326"/>
    </location>
</feature>
<evidence type="ECO:0000256" key="1">
    <source>
        <dbReference type="ARBA" id="ARBA00010537"/>
    </source>
</evidence>
<dbReference type="SUPFAM" id="SSF54747">
    <property type="entry name" value="Ribosomal L11/L12e N-terminal domain"/>
    <property type="match status" value="1"/>
</dbReference>
<evidence type="ECO:0000313" key="5">
    <source>
        <dbReference type="EMBL" id="KAK1340225.1"/>
    </source>
</evidence>
<feature type="region of interest" description="Disordered" evidence="4">
    <location>
        <begin position="92"/>
        <end position="117"/>
    </location>
</feature>
<evidence type="ECO:0000256" key="3">
    <source>
        <dbReference type="ARBA" id="ARBA00023274"/>
    </source>
</evidence>
<keyword evidence="3" id="KW-0687">Ribonucleoprotein</keyword>
<organism evidence="5 6">
    <name type="scientific">Cnephaeus nilssonii</name>
    <name type="common">Northern bat</name>
    <name type="synonym">Eptesicus nilssonii</name>
    <dbReference type="NCBI Taxonomy" id="3371016"/>
    <lineage>
        <taxon>Eukaryota</taxon>
        <taxon>Metazoa</taxon>
        <taxon>Chordata</taxon>
        <taxon>Craniata</taxon>
        <taxon>Vertebrata</taxon>
        <taxon>Euteleostomi</taxon>
        <taxon>Mammalia</taxon>
        <taxon>Eutheria</taxon>
        <taxon>Laurasiatheria</taxon>
        <taxon>Chiroptera</taxon>
        <taxon>Yangochiroptera</taxon>
        <taxon>Vespertilionidae</taxon>
        <taxon>Cnephaeus</taxon>
    </lineage>
</organism>
<dbReference type="Proteomes" id="UP001177744">
    <property type="component" value="Unassembled WGS sequence"/>
</dbReference>
<keyword evidence="2" id="KW-0689">Ribosomal protein</keyword>
<name>A0AA40HZJ4_CNENI</name>
<dbReference type="InterPro" id="IPR036796">
    <property type="entry name" value="Ribosomal_uL11_N_sf"/>
</dbReference>
<proteinExistence type="inferred from homology"/>
<dbReference type="GO" id="GO:0005840">
    <property type="term" value="C:ribosome"/>
    <property type="evidence" value="ECO:0007669"/>
    <property type="project" value="UniProtKB-KW"/>
</dbReference>
<gene>
    <name evidence="5" type="ORF">QTO34_018790</name>
</gene>
<evidence type="ECO:0000256" key="2">
    <source>
        <dbReference type="ARBA" id="ARBA00022980"/>
    </source>
</evidence>
<feature type="compositionally biased region" description="Basic and acidic residues" evidence="4">
    <location>
        <begin position="650"/>
        <end position="665"/>
    </location>
</feature>
<sequence length="665" mass="69309">MCWRLLKRRRLLMWRLKRRRLLWWRLLRRRLLLLLLLVWRRRRDRRFGAARDRAGTQGSAVLIEAHAGRRRAEVVKAAAAAASSAPVEAATAAAATPEPISRHVRDQGAVETEAEKSLRECGGHLASHKMADDTGCVPPLSSSYIGQLGPTASPGPGARLTRIQGPTASPGPGARRTRIQGPAAPPGPGARPTRIQGPAAPPGPGARPTRIQGPAAPPGPGARPTRIQGPAAPPGPGARPTRIQGPAASPGPGTQAHPDPGAHGLTRTRGQAHPDPGAHGLTRTRGQAHPDPGPKLTRSQGPTASPGPGARLTRIQGPAASPGPGAQAHPDPGARAIAYGSAHSHKMAAPSALSPKLLRAGPRHRQASDGGFPVAQGCLEVQASLRCWLPSHPGPAQGTTKRLNNQAAWGDQAGGAGGGTQGGRVADWASRTLSSRRQWRRELSVCAMAAPEAFGRPGAPADSRPGPPRSKAKAGDLAGCLLRHKAFRKPPQRRGFRKAWAPADSQPAGAPVRDSLLLTACLLAPYSLAFCSLAVGSLLLSSLFLSPAMEGERCSARIPELGLQLVSAAAVAGASPASLAALSRQSDIPQGLLDCERAQAGPRDPPPSEKFDATSALALTISPLGLSPKKVGDGIAKATSDQKGLKHKVLKELPRDRKKQENVKH</sequence>
<comment type="caution">
    <text evidence="5">The sequence shown here is derived from an EMBL/GenBank/DDBJ whole genome shotgun (WGS) entry which is preliminary data.</text>
</comment>
<evidence type="ECO:0000313" key="6">
    <source>
        <dbReference type="Proteomes" id="UP001177744"/>
    </source>
</evidence>
<comment type="similarity">
    <text evidence="1">Belongs to the universal ribosomal protein uL11 family.</text>
</comment>
<accession>A0AA40HZJ4</accession>